<name>A0ABS7EXC5_9PROT</name>
<evidence type="ECO:0000259" key="7">
    <source>
        <dbReference type="Pfam" id="PF02770"/>
    </source>
</evidence>
<evidence type="ECO:0000256" key="4">
    <source>
        <dbReference type="ARBA" id="ARBA00022827"/>
    </source>
</evidence>
<evidence type="ECO:0000313" key="9">
    <source>
        <dbReference type="EMBL" id="MBW8268007.1"/>
    </source>
</evidence>
<sequence>MEFRLTEEQRALIAPVRRLAQTAFRERARRWMDGTFPWENLRDLARLGVLGMSVPEEYGGLGLPVFETALILEEIAKVCYPTAMAVLGEAGVQTRVIARYAPESIRARILPAVCAGECILAICMTEPHAGTDVASYRTNAVRRGDRWVVNGTKTLISRAAEAGMFVVFTRIEGRPGREGIGCVLIERGTPGLEVTGTFHTMGGENLHEVQFRDCAVPEENLVIREDGFRRLLSAFNTQRCLNPAISLGLAEGAFDEALRYVRERTVFGHPIADFQGVRWKLADMFKDIEAARGLLYRACATANPFPDPFLAATAKVFCNEMAIRVTSEAVQLHGGFGFTDEYPVSRLYRGARYGSLGGGASETLRDLIGKRLVGPDGPGPDGILGLGCF</sequence>
<accession>A0ABS7EXC5</accession>
<protein>
    <submittedName>
        <fullName evidence="9">Acyl-CoA dehydrogenase family protein</fullName>
    </submittedName>
</protein>
<proteinExistence type="inferred from homology"/>
<dbReference type="InterPro" id="IPR036250">
    <property type="entry name" value="AcylCo_DH-like_C"/>
</dbReference>
<evidence type="ECO:0000256" key="5">
    <source>
        <dbReference type="RuleBase" id="RU362125"/>
    </source>
</evidence>
<dbReference type="Pfam" id="PF00441">
    <property type="entry name" value="Acyl-CoA_dh_1"/>
    <property type="match status" value="1"/>
</dbReference>
<comment type="similarity">
    <text evidence="2 5">Belongs to the acyl-CoA dehydrogenase family.</text>
</comment>
<dbReference type="Gene3D" id="2.40.110.10">
    <property type="entry name" value="Butyryl-CoA Dehydrogenase, subunit A, domain 2"/>
    <property type="match status" value="1"/>
</dbReference>
<dbReference type="SUPFAM" id="SSF47203">
    <property type="entry name" value="Acyl-CoA dehydrogenase C-terminal domain-like"/>
    <property type="match status" value="1"/>
</dbReference>
<reference evidence="9 10" key="1">
    <citation type="submission" date="2021-08" db="EMBL/GenBank/DDBJ databases">
        <title>Caldovatus sediminis gen. nov., sp. nov., a moderately thermophilic bacterium isolated from a hot spring.</title>
        <authorList>
            <person name="Hu C.-J."/>
            <person name="Li W.-J."/>
            <person name="Xian W.-D."/>
        </authorList>
    </citation>
    <scope>NUCLEOTIDE SEQUENCE [LARGE SCALE GENOMIC DNA]</scope>
    <source>
        <strain evidence="9 10">SYSU G05006</strain>
    </source>
</reference>
<comment type="cofactor">
    <cofactor evidence="1 5">
        <name>FAD</name>
        <dbReference type="ChEBI" id="CHEBI:57692"/>
    </cofactor>
</comment>
<feature type="domain" description="Acyl-CoA oxidase/dehydrogenase middle" evidence="7">
    <location>
        <begin position="121"/>
        <end position="214"/>
    </location>
</feature>
<dbReference type="PROSITE" id="PS00072">
    <property type="entry name" value="ACYL_COA_DH_1"/>
    <property type="match status" value="1"/>
</dbReference>
<dbReference type="Proteomes" id="UP001519924">
    <property type="component" value="Unassembled WGS sequence"/>
</dbReference>
<dbReference type="Pfam" id="PF02770">
    <property type="entry name" value="Acyl-CoA_dh_M"/>
    <property type="match status" value="1"/>
</dbReference>
<dbReference type="Pfam" id="PF02771">
    <property type="entry name" value="Acyl-CoA_dh_N"/>
    <property type="match status" value="1"/>
</dbReference>
<dbReference type="InterPro" id="IPR006089">
    <property type="entry name" value="Acyl-CoA_DH_CS"/>
</dbReference>
<evidence type="ECO:0000256" key="1">
    <source>
        <dbReference type="ARBA" id="ARBA00001974"/>
    </source>
</evidence>
<gene>
    <name evidence="9" type="ORF">K1J50_00720</name>
</gene>
<evidence type="ECO:0000259" key="8">
    <source>
        <dbReference type="Pfam" id="PF02771"/>
    </source>
</evidence>
<dbReference type="EMBL" id="JAHZUY010000001">
    <property type="protein sequence ID" value="MBW8268007.1"/>
    <property type="molecule type" value="Genomic_DNA"/>
</dbReference>
<keyword evidence="10" id="KW-1185">Reference proteome</keyword>
<feature type="domain" description="Acyl-CoA dehydrogenase/oxidase C-terminal" evidence="6">
    <location>
        <begin position="226"/>
        <end position="372"/>
    </location>
</feature>
<keyword evidence="3 5" id="KW-0285">Flavoprotein</keyword>
<evidence type="ECO:0000259" key="6">
    <source>
        <dbReference type="Pfam" id="PF00441"/>
    </source>
</evidence>
<dbReference type="InterPro" id="IPR009100">
    <property type="entry name" value="AcylCoA_DH/oxidase_NM_dom_sf"/>
</dbReference>
<dbReference type="PANTHER" id="PTHR43884">
    <property type="entry name" value="ACYL-COA DEHYDROGENASE"/>
    <property type="match status" value="1"/>
</dbReference>
<dbReference type="PANTHER" id="PTHR43884:SF12">
    <property type="entry name" value="ISOVALERYL-COA DEHYDROGENASE, MITOCHONDRIAL-RELATED"/>
    <property type="match status" value="1"/>
</dbReference>
<keyword evidence="5" id="KW-0560">Oxidoreductase</keyword>
<dbReference type="Gene3D" id="1.10.540.10">
    <property type="entry name" value="Acyl-CoA dehydrogenase/oxidase, N-terminal domain"/>
    <property type="match status" value="1"/>
</dbReference>
<dbReference type="InterPro" id="IPR037069">
    <property type="entry name" value="AcylCoA_DH/ox_N_sf"/>
</dbReference>
<comment type="caution">
    <text evidence="9">The sequence shown here is derived from an EMBL/GenBank/DDBJ whole genome shotgun (WGS) entry which is preliminary data.</text>
</comment>
<evidence type="ECO:0000256" key="2">
    <source>
        <dbReference type="ARBA" id="ARBA00009347"/>
    </source>
</evidence>
<keyword evidence="4 5" id="KW-0274">FAD</keyword>
<organism evidence="9 10">
    <name type="scientific">Caldovatus aquaticus</name>
    <dbReference type="NCBI Taxonomy" id="2865671"/>
    <lineage>
        <taxon>Bacteria</taxon>
        <taxon>Pseudomonadati</taxon>
        <taxon>Pseudomonadota</taxon>
        <taxon>Alphaproteobacteria</taxon>
        <taxon>Acetobacterales</taxon>
        <taxon>Roseomonadaceae</taxon>
        <taxon>Caldovatus</taxon>
    </lineage>
</organism>
<evidence type="ECO:0000313" key="10">
    <source>
        <dbReference type="Proteomes" id="UP001519924"/>
    </source>
</evidence>
<feature type="domain" description="Acyl-CoA dehydrogenase/oxidase N-terminal" evidence="8">
    <location>
        <begin position="6"/>
        <end position="117"/>
    </location>
</feature>
<dbReference type="SUPFAM" id="SSF56645">
    <property type="entry name" value="Acyl-CoA dehydrogenase NM domain-like"/>
    <property type="match status" value="1"/>
</dbReference>
<evidence type="ECO:0000256" key="3">
    <source>
        <dbReference type="ARBA" id="ARBA00022630"/>
    </source>
</evidence>
<dbReference type="InterPro" id="IPR013786">
    <property type="entry name" value="AcylCoA_DH/ox_N"/>
</dbReference>
<dbReference type="PIRSF" id="PIRSF016578">
    <property type="entry name" value="HsaA"/>
    <property type="match status" value="1"/>
</dbReference>
<dbReference type="InterPro" id="IPR009075">
    <property type="entry name" value="AcylCo_DH/oxidase_C"/>
</dbReference>
<dbReference type="InterPro" id="IPR046373">
    <property type="entry name" value="Acyl-CoA_Oxase/DH_mid-dom_sf"/>
</dbReference>
<dbReference type="Gene3D" id="1.20.140.10">
    <property type="entry name" value="Butyryl-CoA Dehydrogenase, subunit A, domain 3"/>
    <property type="match status" value="1"/>
</dbReference>
<dbReference type="RefSeq" id="WP_220115513.1">
    <property type="nucleotide sequence ID" value="NZ_JAHZUY010000001.1"/>
</dbReference>
<dbReference type="InterPro" id="IPR006091">
    <property type="entry name" value="Acyl-CoA_Oxase/DH_mid-dom"/>
</dbReference>